<dbReference type="EMBL" id="APAU02000068">
    <property type="protein sequence ID" value="EUB58108.1"/>
    <property type="molecule type" value="Genomic_DNA"/>
</dbReference>
<evidence type="ECO:0000313" key="3">
    <source>
        <dbReference type="Proteomes" id="UP000019149"/>
    </source>
</evidence>
<comment type="caution">
    <text evidence="2">The sequence shown here is derived from an EMBL/GenBank/DDBJ whole genome shotgun (WGS) entry which is preliminary data.</text>
</comment>
<name>W6U9Q9_ECHGR</name>
<dbReference type="Proteomes" id="UP000019149">
    <property type="component" value="Unassembled WGS sequence"/>
</dbReference>
<sequence length="407" mass="44906">MGSKESHLQTSVSKRCGSVYGQISANSYRQFANSTCQTIPSTLNNHDTFKYPKTNSSDGRTKLELSNRNFGGDVCSREPSLCTTKLDYKSCGDETGAKESHDRKTLNHCSRGEISGHLSNEKVEDILSIISNESDTSSSISVGDGSAEAILNKLKNRHKTSKTVFKKKNQEVGSHSSGGHSCISQISSSSSPPSCCTPVPFVNLVKFKKTGTENKVTQQEQTHNPGDPVALTCELSGSFNANISNKQSSGDLPDHIPGTHGDEMETRNGTSSSQRFNTSPLDSEEFANRWVTPKPSPKLGFTETDAGDIILTAYLRMKGTGPDEYAYVKKTSERRLRGLQTQQNCKIKLYDEPTEQRTLMVHKLRIFGSSYREVVRCKNSLPRCITDRLITAHATLDEILIKPQRRK</sequence>
<organism evidence="2 3">
    <name type="scientific">Echinococcus granulosus</name>
    <name type="common">Hydatid tapeworm</name>
    <dbReference type="NCBI Taxonomy" id="6210"/>
    <lineage>
        <taxon>Eukaryota</taxon>
        <taxon>Metazoa</taxon>
        <taxon>Spiralia</taxon>
        <taxon>Lophotrochozoa</taxon>
        <taxon>Platyhelminthes</taxon>
        <taxon>Cestoda</taxon>
        <taxon>Eucestoda</taxon>
        <taxon>Cyclophyllidea</taxon>
        <taxon>Taeniidae</taxon>
        <taxon>Echinococcus</taxon>
        <taxon>Echinococcus granulosus group</taxon>
    </lineage>
</organism>
<dbReference type="OrthoDB" id="6241283at2759"/>
<reference evidence="2 3" key="1">
    <citation type="journal article" date="2013" name="Nat. Genet.">
        <title>The genome of the hydatid tapeworm Echinococcus granulosus.</title>
        <authorList>
            <person name="Zheng H."/>
            <person name="Zhang W."/>
            <person name="Zhang L."/>
            <person name="Zhang Z."/>
            <person name="Li J."/>
            <person name="Lu G."/>
            <person name="Zhu Y."/>
            <person name="Wang Y."/>
            <person name="Huang Y."/>
            <person name="Liu J."/>
            <person name="Kang H."/>
            <person name="Chen J."/>
            <person name="Wang L."/>
            <person name="Chen A."/>
            <person name="Yu S."/>
            <person name="Gao Z."/>
            <person name="Jin L."/>
            <person name="Gu W."/>
            <person name="Wang Z."/>
            <person name="Zhao L."/>
            <person name="Shi B."/>
            <person name="Wen H."/>
            <person name="Lin R."/>
            <person name="Jones M.K."/>
            <person name="Brejova B."/>
            <person name="Vinar T."/>
            <person name="Zhao G."/>
            <person name="McManus D.P."/>
            <person name="Chen Z."/>
            <person name="Zhou Y."/>
            <person name="Wang S."/>
        </authorList>
    </citation>
    <scope>NUCLEOTIDE SEQUENCE [LARGE SCALE GENOMIC DNA]</scope>
</reference>
<dbReference type="KEGG" id="egl:EGR_07028"/>
<evidence type="ECO:0000256" key="1">
    <source>
        <dbReference type="SAM" id="MobiDB-lite"/>
    </source>
</evidence>
<dbReference type="AlphaFoldDB" id="W6U9Q9"/>
<dbReference type="RefSeq" id="XP_024349304.1">
    <property type="nucleotide sequence ID" value="XM_024496277.1"/>
</dbReference>
<gene>
    <name evidence="2" type="ORF">EGR_07028</name>
</gene>
<dbReference type="GeneID" id="36342743"/>
<feature type="compositionally biased region" description="Polar residues" evidence="1">
    <location>
        <begin position="267"/>
        <end position="281"/>
    </location>
</feature>
<protein>
    <submittedName>
        <fullName evidence="2">Uncharacterized protein</fullName>
    </submittedName>
</protein>
<dbReference type="OMA" id="DEMETRN"/>
<evidence type="ECO:0000313" key="2">
    <source>
        <dbReference type="EMBL" id="EUB58108.1"/>
    </source>
</evidence>
<dbReference type="CTD" id="36342743"/>
<accession>W6U9Q9</accession>
<feature type="region of interest" description="Disordered" evidence="1">
    <location>
        <begin position="243"/>
        <end position="285"/>
    </location>
</feature>
<keyword evidence="3" id="KW-1185">Reference proteome</keyword>
<proteinExistence type="predicted"/>